<protein>
    <submittedName>
        <fullName evidence="2">Uncharacterized protein At2g39790, mitochondrial-like</fullName>
    </submittedName>
</protein>
<dbReference type="Proteomes" id="UP000694864">
    <property type="component" value="Chromosome 6"/>
</dbReference>
<sequence>MAFAWWCVRKSASKLASVCGRVRSISAVVNRPSIALKPSPLSPFVSRRFFYSMAVDQLSSEQTLLLAIDSELNSAFQNDDPDLGEEMTPAGSFFPFEIEDDPGDQNVTLTRDYNGEHIKLSADMPYLDDAVIDAFGPSCPHAELFFPLEVSITKKSGLSLEFTCQVFADYMRVRELTVNHPEDSLEYLMETDWPPLKNLDDNLKKALERYLTTRVEASTTKLLHKYMMSKMKREYLVWLKNVKKFVDE</sequence>
<gene>
    <name evidence="2" type="primary">LOC104699333</name>
</gene>
<dbReference type="InterPro" id="IPR003428">
    <property type="entry name" value="MAM33"/>
</dbReference>
<dbReference type="RefSeq" id="XP_010412954.1">
    <property type="nucleotide sequence ID" value="XM_010414652.1"/>
</dbReference>
<proteinExistence type="predicted"/>
<name>A0ABM0SLF2_CAMSA</name>
<organism evidence="1 2">
    <name type="scientific">Camelina sativa</name>
    <name type="common">False flax</name>
    <name type="synonym">Myagrum sativum</name>
    <dbReference type="NCBI Taxonomy" id="90675"/>
    <lineage>
        <taxon>Eukaryota</taxon>
        <taxon>Viridiplantae</taxon>
        <taxon>Streptophyta</taxon>
        <taxon>Embryophyta</taxon>
        <taxon>Tracheophyta</taxon>
        <taxon>Spermatophyta</taxon>
        <taxon>Magnoliopsida</taxon>
        <taxon>eudicotyledons</taxon>
        <taxon>Gunneridae</taxon>
        <taxon>Pentapetalae</taxon>
        <taxon>rosids</taxon>
        <taxon>malvids</taxon>
        <taxon>Brassicales</taxon>
        <taxon>Brassicaceae</taxon>
        <taxon>Camelineae</taxon>
        <taxon>Camelina</taxon>
    </lineage>
</organism>
<dbReference type="InterPro" id="IPR036561">
    <property type="entry name" value="MAM33_sf"/>
</dbReference>
<accession>A0ABM0SLF2</accession>
<evidence type="ECO:0000313" key="2">
    <source>
        <dbReference type="RefSeq" id="XP_010412954.1"/>
    </source>
</evidence>
<dbReference type="Pfam" id="PF02330">
    <property type="entry name" value="MAM33"/>
    <property type="match status" value="1"/>
</dbReference>
<dbReference type="PANTHER" id="PTHR10826:SF41">
    <property type="entry name" value="MITOCHONDRIAL GLYCOPROTEIN FAMILY PROTEIN"/>
    <property type="match status" value="1"/>
</dbReference>
<reference evidence="1" key="1">
    <citation type="journal article" date="2014" name="Nat. Commun.">
        <title>The emerging biofuel crop Camelina sativa retains a highly undifferentiated hexaploid genome structure.</title>
        <authorList>
            <person name="Kagale S."/>
            <person name="Koh C."/>
            <person name="Nixon J."/>
            <person name="Bollina V."/>
            <person name="Clarke W.E."/>
            <person name="Tuteja R."/>
            <person name="Spillane C."/>
            <person name="Robinson S.J."/>
            <person name="Links M.G."/>
            <person name="Clarke C."/>
            <person name="Higgins E.E."/>
            <person name="Huebert T."/>
            <person name="Sharpe A.G."/>
            <person name="Parkin I.A."/>
        </authorList>
    </citation>
    <scope>NUCLEOTIDE SEQUENCE [LARGE SCALE GENOMIC DNA]</scope>
    <source>
        <strain evidence="1">cv. DH55</strain>
    </source>
</reference>
<dbReference type="PANTHER" id="PTHR10826">
    <property type="entry name" value="COMPLEMENT COMPONENT 1"/>
    <property type="match status" value="1"/>
</dbReference>
<dbReference type="SUPFAM" id="SSF54529">
    <property type="entry name" value="Mitochondrial glycoprotein MAM33-like"/>
    <property type="match status" value="1"/>
</dbReference>
<reference evidence="2" key="2">
    <citation type="submission" date="2025-08" db="UniProtKB">
        <authorList>
            <consortium name="RefSeq"/>
        </authorList>
    </citation>
    <scope>IDENTIFICATION</scope>
    <source>
        <tissue evidence="2">Leaf</tissue>
    </source>
</reference>
<dbReference type="Gene3D" id="3.10.280.10">
    <property type="entry name" value="Mitochondrial glycoprotein"/>
    <property type="match status" value="1"/>
</dbReference>
<dbReference type="GeneID" id="104699333"/>
<keyword evidence="1" id="KW-1185">Reference proteome</keyword>
<evidence type="ECO:0000313" key="1">
    <source>
        <dbReference type="Proteomes" id="UP000694864"/>
    </source>
</evidence>